<sequence length="808" mass="87180">MELLSPAGSWEALVAAVQNGADAVYLGFGGFNARRTAGNFDGDEFERAVEYCHARGVRVHVTLNTLVKQRELDGFAQAALDAARAGADAAIVQDLGGAQLLRALCPGLKLHMSTQAACCNAQGVRFAAAQGYDRVVLARECSLDEIARCAKVGVEIETFVHGALCVCFSGQCLFSSLVGGRSGNRGLCAQPCRLGYALCDAATGRERARGCLLSPRDIMLVEELPALERAGVRSLKIEGRLKRPEYVAEVTRVYRRALDMLAEHPEKFAPDAGDERALRQIFNRGGFSQAYLDGHFRDCDITDITRPNNMGVRVGKVKSVGGGRLRLKLDMPLDAGDQLSLRSDSDETGFELKQALPAGNAELPMPSGLKLAGGLIGAQVYRAASQVQLERARRSCEGEHVLTRVEVRARLRVGERAQLTLSAAPDAPADIRDISVHCVGDAVSPARRAPLEPTAVEERLARFGGTPLEAADVQVELDAQAFMPVAALNALRRDATQRFIEAVLERRRGCPAPPEVRGLPALPAVVARDAAARRARPLLVVQSRALADAELGDALYWAPAHVDRVSLEHEFAARGPGMIYLRLPNMLGSAELTEIAAFACDHGAELKGCVLTNVSQLGLELPGELVADMNMNAWNSRTVELLRAQGVRRVTGSLELTCAELSEMDLRGLERELIVYGRAELMTLRHCPLNASGGLAHVDCRLCDAGKGLESCELVDRKQAHFPLRRYRGASGCYAQVLNSAPHDLLSRLARLPEFDAARLVFTVEAASERRQLAQRARTALEAWARGEASAMPSPSGATAGHYFRGVD</sequence>
<evidence type="ECO:0000259" key="1">
    <source>
        <dbReference type="Pfam" id="PF12392"/>
    </source>
</evidence>
<name>A0A9D1LQB0_9FIRM</name>
<evidence type="ECO:0000313" key="2">
    <source>
        <dbReference type="EMBL" id="HIU46098.1"/>
    </source>
</evidence>
<accession>A0A9D1LQB0</accession>
<dbReference type="AlphaFoldDB" id="A0A9D1LQB0"/>
<gene>
    <name evidence="2" type="ORF">IAC59_02440</name>
</gene>
<dbReference type="InterPro" id="IPR051454">
    <property type="entry name" value="RNA/ubiquinone_mod_enzymes"/>
</dbReference>
<proteinExistence type="predicted"/>
<dbReference type="PANTHER" id="PTHR30217">
    <property type="entry name" value="PEPTIDASE U32 FAMILY"/>
    <property type="match status" value="1"/>
</dbReference>
<dbReference type="InterPro" id="IPR020988">
    <property type="entry name" value="Pept_U32_collagenase"/>
</dbReference>
<dbReference type="Proteomes" id="UP000824123">
    <property type="component" value="Unassembled WGS sequence"/>
</dbReference>
<dbReference type="Pfam" id="PF01136">
    <property type="entry name" value="Peptidase_U32"/>
    <property type="match status" value="1"/>
</dbReference>
<organism evidence="2 3">
    <name type="scientific">Candidatus Fimadaptatus faecigallinarum</name>
    <dbReference type="NCBI Taxonomy" id="2840814"/>
    <lineage>
        <taxon>Bacteria</taxon>
        <taxon>Bacillati</taxon>
        <taxon>Bacillota</taxon>
        <taxon>Clostridia</taxon>
        <taxon>Eubacteriales</taxon>
        <taxon>Candidatus Fimadaptatus</taxon>
    </lineage>
</organism>
<reference evidence="2" key="1">
    <citation type="submission" date="2020-10" db="EMBL/GenBank/DDBJ databases">
        <authorList>
            <person name="Gilroy R."/>
        </authorList>
    </citation>
    <scope>NUCLEOTIDE SEQUENCE</scope>
    <source>
        <strain evidence="2">ChiSxjej2B14-8506</strain>
    </source>
</reference>
<dbReference type="PANTHER" id="PTHR30217:SF10">
    <property type="entry name" value="23S RRNA 5-HYDROXYCYTIDINE C2501 SYNTHASE"/>
    <property type="match status" value="1"/>
</dbReference>
<feature type="domain" description="Peptidase U32 collagenase" evidence="1">
    <location>
        <begin position="380"/>
        <end position="503"/>
    </location>
</feature>
<evidence type="ECO:0000313" key="3">
    <source>
        <dbReference type="Proteomes" id="UP000824123"/>
    </source>
</evidence>
<dbReference type="InterPro" id="IPR001539">
    <property type="entry name" value="Peptidase_U32"/>
</dbReference>
<dbReference type="EMBL" id="DVNK01000020">
    <property type="protein sequence ID" value="HIU46098.1"/>
    <property type="molecule type" value="Genomic_DNA"/>
</dbReference>
<dbReference type="Pfam" id="PF12392">
    <property type="entry name" value="DUF3656"/>
    <property type="match status" value="1"/>
</dbReference>
<comment type="caution">
    <text evidence="2">The sequence shown here is derived from an EMBL/GenBank/DDBJ whole genome shotgun (WGS) entry which is preliminary data.</text>
</comment>
<protein>
    <submittedName>
        <fullName evidence="2">U32 family peptidase</fullName>
    </submittedName>
</protein>
<reference evidence="2" key="2">
    <citation type="journal article" date="2021" name="PeerJ">
        <title>Extensive microbial diversity within the chicken gut microbiome revealed by metagenomics and culture.</title>
        <authorList>
            <person name="Gilroy R."/>
            <person name="Ravi A."/>
            <person name="Getino M."/>
            <person name="Pursley I."/>
            <person name="Horton D.L."/>
            <person name="Alikhan N.F."/>
            <person name="Baker D."/>
            <person name="Gharbi K."/>
            <person name="Hall N."/>
            <person name="Watson M."/>
            <person name="Adriaenssens E.M."/>
            <person name="Foster-Nyarko E."/>
            <person name="Jarju S."/>
            <person name="Secka A."/>
            <person name="Antonio M."/>
            <person name="Oren A."/>
            <person name="Chaudhuri R.R."/>
            <person name="La Ragione R."/>
            <person name="Hildebrand F."/>
            <person name="Pallen M.J."/>
        </authorList>
    </citation>
    <scope>NUCLEOTIDE SEQUENCE</scope>
    <source>
        <strain evidence="2">ChiSxjej2B14-8506</strain>
    </source>
</reference>